<sequence>MAATLKRGMGKLGLKTNELLGLDSSTKGDSNDEFRDLQQEIDSRQVGTENIQAALILYTNHLLKKKDSSDNSKQKLFLLENLGSSMFRLGASLPSESKYGQVIEQFGQVEERLNDLKIQFINSTKDGWVSSLQRSIDEFKEYQSLQKKLDVRRSDFESKQSKLQKSRKENIALEDDVRTAQVRYDDTYEDVTRRMLDIKDSDHDHLVELYSFYEAQAAYHRSCSEQLERLRSVFEENLKAKRLVADRSAMSNSLSSRRSAMTLKSNDGSVSGRIPIPFGNQSLQQSNSQQSLARTASARGALSHHRNGSTQFSDTSDELGSQRAMSPFESLGSHDSAARQPPQFARVQSDISPMMRKAAPTVAPRRHAPPPPTPARPAARVLRRAIYKFNANEVGELAMEKGDIVEVTEHVDDGWWYGKIVHSPSGQGVITGGGQPGLFPTNYTEDCSESDIPPPLLSRAPTAHRSQTTPNELRMPAARTHHRTGSNVPAMPAPMTNESACVCACGCDDFEKNPFKPSLKECRNCYHIH</sequence>
<dbReference type="Proteomes" id="UP001150581">
    <property type="component" value="Unassembled WGS sequence"/>
</dbReference>
<evidence type="ECO:0000313" key="1">
    <source>
        <dbReference type="EMBL" id="KAJ1890922.1"/>
    </source>
</evidence>
<evidence type="ECO:0000313" key="2">
    <source>
        <dbReference type="Proteomes" id="UP001150581"/>
    </source>
</evidence>
<keyword evidence="2" id="KW-1185">Reference proteome</keyword>
<protein>
    <submittedName>
        <fullName evidence="1">Uncharacterized protein</fullName>
    </submittedName>
</protein>
<dbReference type="EMBL" id="JANBPG010001251">
    <property type="protein sequence ID" value="KAJ1890922.1"/>
    <property type="molecule type" value="Genomic_DNA"/>
</dbReference>
<organism evidence="1 2">
    <name type="scientific">Kickxella alabastrina</name>
    <dbReference type="NCBI Taxonomy" id="61397"/>
    <lineage>
        <taxon>Eukaryota</taxon>
        <taxon>Fungi</taxon>
        <taxon>Fungi incertae sedis</taxon>
        <taxon>Zoopagomycota</taxon>
        <taxon>Kickxellomycotina</taxon>
        <taxon>Kickxellomycetes</taxon>
        <taxon>Kickxellales</taxon>
        <taxon>Kickxellaceae</taxon>
        <taxon>Kickxella</taxon>
    </lineage>
</organism>
<name>A0ACC1IC02_9FUNG</name>
<gene>
    <name evidence="1" type="ORF">LPJ66_007207</name>
</gene>
<accession>A0ACC1IC02</accession>
<reference evidence="1" key="1">
    <citation type="submission" date="2022-07" db="EMBL/GenBank/DDBJ databases">
        <title>Phylogenomic reconstructions and comparative analyses of Kickxellomycotina fungi.</title>
        <authorList>
            <person name="Reynolds N.K."/>
            <person name="Stajich J.E."/>
            <person name="Barry K."/>
            <person name="Grigoriev I.V."/>
            <person name="Crous P."/>
            <person name="Smith M.E."/>
        </authorList>
    </citation>
    <scope>NUCLEOTIDE SEQUENCE</scope>
    <source>
        <strain evidence="1">Benny 63K</strain>
    </source>
</reference>
<comment type="caution">
    <text evidence="1">The sequence shown here is derived from an EMBL/GenBank/DDBJ whole genome shotgun (WGS) entry which is preliminary data.</text>
</comment>
<proteinExistence type="predicted"/>